<evidence type="ECO:0000256" key="3">
    <source>
        <dbReference type="ARBA" id="ARBA00023015"/>
    </source>
</evidence>
<accession>A0A426XJC4</accession>
<comment type="subcellular location">
    <subcellularLocation>
        <location evidence="1">Nucleus</location>
    </subcellularLocation>
</comment>
<keyword evidence="2" id="KW-0677">Repeat</keyword>
<dbReference type="SUPFAM" id="SSF46689">
    <property type="entry name" value="Homeodomain-like"/>
    <property type="match status" value="1"/>
</dbReference>
<dbReference type="GO" id="GO:0043565">
    <property type="term" value="F:sequence-specific DNA binding"/>
    <property type="evidence" value="ECO:0007669"/>
    <property type="project" value="InterPro"/>
</dbReference>
<gene>
    <name evidence="10" type="ORF">B296_00025658</name>
</gene>
<evidence type="ECO:0000256" key="2">
    <source>
        <dbReference type="ARBA" id="ARBA00022737"/>
    </source>
</evidence>
<proteinExistence type="predicted"/>
<keyword evidence="6" id="KW-0539">Nucleus</keyword>
<dbReference type="EMBL" id="AMZH03020076">
    <property type="protein sequence ID" value="RRT39555.1"/>
    <property type="molecule type" value="Genomic_DNA"/>
</dbReference>
<keyword evidence="4" id="KW-0238">DNA-binding</keyword>
<dbReference type="PROSITE" id="PS51294">
    <property type="entry name" value="HTH_MYB"/>
    <property type="match status" value="1"/>
</dbReference>
<dbReference type="CDD" id="cd00167">
    <property type="entry name" value="SANT"/>
    <property type="match status" value="1"/>
</dbReference>
<keyword evidence="3" id="KW-0805">Transcription regulation</keyword>
<dbReference type="PANTHER" id="PTHR45675">
    <property type="entry name" value="MYB TRANSCRIPTION FACTOR-RELATED-RELATED"/>
    <property type="match status" value="1"/>
</dbReference>
<evidence type="ECO:0000256" key="1">
    <source>
        <dbReference type="ARBA" id="ARBA00004123"/>
    </source>
</evidence>
<dbReference type="PROSITE" id="PS50090">
    <property type="entry name" value="MYB_LIKE"/>
    <property type="match status" value="1"/>
</dbReference>
<evidence type="ECO:0000259" key="8">
    <source>
        <dbReference type="PROSITE" id="PS50090"/>
    </source>
</evidence>
<dbReference type="AlphaFoldDB" id="A0A426XJC4"/>
<dbReference type="Gene3D" id="1.10.10.60">
    <property type="entry name" value="Homeodomain-like"/>
    <property type="match status" value="1"/>
</dbReference>
<dbReference type="GO" id="GO:0005634">
    <property type="term" value="C:nucleus"/>
    <property type="evidence" value="ECO:0007669"/>
    <property type="project" value="UniProtKB-SubCell"/>
</dbReference>
<feature type="domain" description="Myb-like" evidence="8">
    <location>
        <begin position="56"/>
        <end position="106"/>
    </location>
</feature>
<dbReference type="InterPro" id="IPR017930">
    <property type="entry name" value="Myb_dom"/>
</dbReference>
<feature type="region of interest" description="Disordered" evidence="7">
    <location>
        <begin position="160"/>
        <end position="188"/>
    </location>
</feature>
<dbReference type="InterPro" id="IPR001005">
    <property type="entry name" value="SANT/Myb"/>
</dbReference>
<reference evidence="10 11" key="1">
    <citation type="journal article" date="2014" name="Agronomy (Basel)">
        <title>A Draft Genome Sequence for Ensete ventricosum, the Drought-Tolerant Tree Against Hunger.</title>
        <authorList>
            <person name="Harrison J."/>
            <person name="Moore K.A."/>
            <person name="Paszkiewicz K."/>
            <person name="Jones T."/>
            <person name="Grant M."/>
            <person name="Ambacheew D."/>
            <person name="Muzemil S."/>
            <person name="Studholme D.J."/>
        </authorList>
    </citation>
    <scope>NUCLEOTIDE SEQUENCE [LARGE SCALE GENOMIC DNA]</scope>
</reference>
<dbReference type="Pfam" id="PF00249">
    <property type="entry name" value="Myb_DNA-binding"/>
    <property type="match status" value="1"/>
</dbReference>
<dbReference type="InterPro" id="IPR044676">
    <property type="entry name" value="EOBI/EOBII-like_plant"/>
</dbReference>
<feature type="domain" description="HTH myb-type" evidence="9">
    <location>
        <begin position="56"/>
        <end position="110"/>
    </location>
</feature>
<keyword evidence="5" id="KW-0804">Transcription</keyword>
<evidence type="ECO:0000256" key="6">
    <source>
        <dbReference type="ARBA" id="ARBA00023242"/>
    </source>
</evidence>
<dbReference type="GO" id="GO:0003700">
    <property type="term" value="F:DNA-binding transcription factor activity"/>
    <property type="evidence" value="ECO:0007669"/>
    <property type="project" value="InterPro"/>
</dbReference>
<evidence type="ECO:0000256" key="5">
    <source>
        <dbReference type="ARBA" id="ARBA00023163"/>
    </source>
</evidence>
<protein>
    <submittedName>
        <fullName evidence="10">Uncharacterized protein</fullName>
    </submittedName>
</protein>
<dbReference type="FunFam" id="1.10.10.60:FF:000107">
    <property type="entry name" value="MYB transcription factor"/>
    <property type="match status" value="1"/>
</dbReference>
<evidence type="ECO:0000256" key="7">
    <source>
        <dbReference type="SAM" id="MobiDB-lite"/>
    </source>
</evidence>
<dbReference type="PANTHER" id="PTHR45675:SF1">
    <property type="entry name" value="MYB TRANSCRIPTION FACTOR-RELATED"/>
    <property type="match status" value="1"/>
</dbReference>
<evidence type="ECO:0000313" key="10">
    <source>
        <dbReference type="EMBL" id="RRT39555.1"/>
    </source>
</evidence>
<comment type="caution">
    <text evidence="10">The sequence shown here is derived from an EMBL/GenBank/DDBJ whole genome shotgun (WGS) entry which is preliminary data.</text>
</comment>
<evidence type="ECO:0000256" key="4">
    <source>
        <dbReference type="ARBA" id="ARBA00023125"/>
    </source>
</evidence>
<dbReference type="InterPro" id="IPR009057">
    <property type="entry name" value="Homeodomain-like_sf"/>
</dbReference>
<evidence type="ECO:0000259" key="9">
    <source>
        <dbReference type="PROSITE" id="PS51294"/>
    </source>
</evidence>
<dbReference type="Proteomes" id="UP000287651">
    <property type="component" value="Unassembled WGS sequence"/>
</dbReference>
<dbReference type="SMART" id="SM00717">
    <property type="entry name" value="SANT"/>
    <property type="match status" value="1"/>
</dbReference>
<feature type="non-terminal residue" evidence="10">
    <location>
        <position position="323"/>
    </location>
</feature>
<organism evidence="10 11">
    <name type="scientific">Ensete ventricosum</name>
    <name type="common">Abyssinian banana</name>
    <name type="synonym">Musa ensete</name>
    <dbReference type="NCBI Taxonomy" id="4639"/>
    <lineage>
        <taxon>Eukaryota</taxon>
        <taxon>Viridiplantae</taxon>
        <taxon>Streptophyta</taxon>
        <taxon>Embryophyta</taxon>
        <taxon>Tracheophyta</taxon>
        <taxon>Spermatophyta</taxon>
        <taxon>Magnoliopsida</taxon>
        <taxon>Liliopsida</taxon>
        <taxon>Zingiberales</taxon>
        <taxon>Musaceae</taxon>
        <taxon>Ensete</taxon>
    </lineage>
</organism>
<name>A0A426XJC4_ENSVE</name>
<evidence type="ECO:0000313" key="11">
    <source>
        <dbReference type="Proteomes" id="UP000287651"/>
    </source>
</evidence>
<feature type="compositionally biased region" description="Polar residues" evidence="7">
    <location>
        <begin position="172"/>
        <end position="187"/>
    </location>
</feature>
<sequence>MGLGEEQEQGFIKGCLPLKQKQYQVRRRWRRSEEGLGPRKKTLCSTSTLRWLNYLRPDVRRGNITPEEQLLILDLHSRWGNRWSKIAQYLPGRTDNEIKNYWRTRVQKHANLLRCDVNSTTFKDAIRYVWMPRLLERIRAASGGAAFSASCTSPVAAAAADPLPSHPLKQPEQATLGSETVESSPSEEASLPIPFSCFADCHSTTMQGWGGWAAESLSLPACCDEQGGWPAGDLLSSESLWSMEDDWGKKRKEIIERLWWRNVDRRQSTDAAAFLLDEFVSPTFPHTDVHFGSLRRPAACRGCRESTRSVTPDQPTAYSISCI</sequence>